<dbReference type="Pfam" id="PF11155">
    <property type="entry name" value="DUF2935"/>
    <property type="match status" value="2"/>
</dbReference>
<keyword evidence="2" id="KW-1185">Reference proteome</keyword>
<accession>A0ABS6EHD3</accession>
<sequence>MLSSREFVRQSLELNLFFMRIAKEHAIFLQAGLVPKDHVWASQADMLKDEFSQLLIETIKLSQGIISPEVANSGELVTDLTFPAERETEFLSGIEIDSNITRMEEALIKCPQTQPSAGLERRVSQLNRRAIAATKEIICFKTALLDNVLACEMFTTNYPLLIDHILREAKLYLRILIMLQNRQEVNLAKELAYQENFWNRIMAEHAKFIRGLLDPTEVTLFDTANDFGKKFDALTAEAKLLMENLNLLPKTTEDALKNTIEIRDFKRQGTEGILDCTIRIIALPLLGDHVLREANHYIRLLKSFKC</sequence>
<proteinExistence type="predicted"/>
<dbReference type="InterPro" id="IPR021328">
    <property type="entry name" value="CotB-like"/>
</dbReference>
<evidence type="ECO:0000313" key="2">
    <source>
        <dbReference type="Proteomes" id="UP000726170"/>
    </source>
</evidence>
<dbReference type="RefSeq" id="WP_216439546.1">
    <property type="nucleotide sequence ID" value="NZ_JAHLQF010000002.1"/>
</dbReference>
<evidence type="ECO:0000313" key="1">
    <source>
        <dbReference type="EMBL" id="MBU5484626.1"/>
    </source>
</evidence>
<comment type="caution">
    <text evidence="1">The sequence shown here is derived from an EMBL/GenBank/DDBJ whole genome shotgun (WGS) entry which is preliminary data.</text>
</comment>
<protein>
    <submittedName>
        <fullName evidence="1">DUF2935 domain-containing protein</fullName>
    </submittedName>
</protein>
<organism evidence="1 2">
    <name type="scientific">Clostridium mobile</name>
    <dbReference type="NCBI Taxonomy" id="2841512"/>
    <lineage>
        <taxon>Bacteria</taxon>
        <taxon>Bacillati</taxon>
        <taxon>Bacillota</taxon>
        <taxon>Clostridia</taxon>
        <taxon>Eubacteriales</taxon>
        <taxon>Clostridiaceae</taxon>
        <taxon>Clostridium</taxon>
    </lineage>
</organism>
<gene>
    <name evidence="1" type="ORF">KQI86_09810</name>
</gene>
<dbReference type="EMBL" id="JAHLQF010000002">
    <property type="protein sequence ID" value="MBU5484626.1"/>
    <property type="molecule type" value="Genomic_DNA"/>
</dbReference>
<name>A0ABS6EHD3_9CLOT</name>
<reference evidence="1 2" key="1">
    <citation type="submission" date="2021-06" db="EMBL/GenBank/DDBJ databases">
        <authorList>
            <person name="Sun Q."/>
            <person name="Li D."/>
        </authorList>
    </citation>
    <scope>NUCLEOTIDE SEQUENCE [LARGE SCALE GENOMIC DNA]</scope>
    <source>
        <strain evidence="1 2">MSJ-11</strain>
    </source>
</reference>
<dbReference type="Proteomes" id="UP000726170">
    <property type="component" value="Unassembled WGS sequence"/>
</dbReference>